<dbReference type="EMBL" id="JBDFQZ010000008">
    <property type="protein sequence ID" value="KAK9698150.1"/>
    <property type="molecule type" value="Genomic_DNA"/>
</dbReference>
<dbReference type="Proteomes" id="UP001443914">
    <property type="component" value="Unassembled WGS sequence"/>
</dbReference>
<keyword evidence="2" id="KW-0812">Transmembrane</keyword>
<name>A0AAW1J6P2_SAPOF</name>
<keyword evidence="2" id="KW-1133">Transmembrane helix</keyword>
<feature type="region of interest" description="Disordered" evidence="1">
    <location>
        <begin position="1"/>
        <end position="50"/>
    </location>
</feature>
<comment type="caution">
    <text evidence="3">The sequence shown here is derived from an EMBL/GenBank/DDBJ whole genome shotgun (WGS) entry which is preliminary data.</text>
</comment>
<accession>A0AAW1J6P2</accession>
<proteinExistence type="predicted"/>
<evidence type="ECO:0000313" key="4">
    <source>
        <dbReference type="Proteomes" id="UP001443914"/>
    </source>
</evidence>
<sequence>MSWGGGETSGPKPDSKFRQSSPNPGDDQSYKKNAATHMMTSPGQNPGEVLHQRKGLPFKVPTMALAGFAIVGIIGYGVLYSKKKSEADALDVARVATNTATPQNTDFRPKK</sequence>
<keyword evidence="2" id="KW-0472">Membrane</keyword>
<evidence type="ECO:0000313" key="3">
    <source>
        <dbReference type="EMBL" id="KAK9698150.1"/>
    </source>
</evidence>
<dbReference type="AlphaFoldDB" id="A0AAW1J6P2"/>
<keyword evidence="4" id="KW-1185">Reference proteome</keyword>
<reference evidence="3" key="1">
    <citation type="submission" date="2024-03" db="EMBL/GenBank/DDBJ databases">
        <title>WGS assembly of Saponaria officinalis var. Norfolk2.</title>
        <authorList>
            <person name="Jenkins J."/>
            <person name="Shu S."/>
            <person name="Grimwood J."/>
            <person name="Barry K."/>
            <person name="Goodstein D."/>
            <person name="Schmutz J."/>
            <person name="Leebens-Mack J."/>
            <person name="Osbourn A."/>
        </authorList>
    </citation>
    <scope>NUCLEOTIDE SEQUENCE [LARGE SCALE GENOMIC DNA]</scope>
    <source>
        <strain evidence="3">JIC</strain>
    </source>
</reference>
<evidence type="ECO:0008006" key="5">
    <source>
        <dbReference type="Google" id="ProtNLM"/>
    </source>
</evidence>
<feature type="transmembrane region" description="Helical" evidence="2">
    <location>
        <begin position="60"/>
        <end position="79"/>
    </location>
</feature>
<protein>
    <recommendedName>
        <fullName evidence="5">Transmembrane protein</fullName>
    </recommendedName>
</protein>
<gene>
    <name evidence="3" type="ORF">RND81_08G085300</name>
</gene>
<organism evidence="3 4">
    <name type="scientific">Saponaria officinalis</name>
    <name type="common">Common soapwort</name>
    <name type="synonym">Lychnis saponaria</name>
    <dbReference type="NCBI Taxonomy" id="3572"/>
    <lineage>
        <taxon>Eukaryota</taxon>
        <taxon>Viridiplantae</taxon>
        <taxon>Streptophyta</taxon>
        <taxon>Embryophyta</taxon>
        <taxon>Tracheophyta</taxon>
        <taxon>Spermatophyta</taxon>
        <taxon>Magnoliopsida</taxon>
        <taxon>eudicotyledons</taxon>
        <taxon>Gunneridae</taxon>
        <taxon>Pentapetalae</taxon>
        <taxon>Caryophyllales</taxon>
        <taxon>Caryophyllaceae</taxon>
        <taxon>Caryophylleae</taxon>
        <taxon>Saponaria</taxon>
    </lineage>
</organism>
<evidence type="ECO:0000256" key="2">
    <source>
        <dbReference type="SAM" id="Phobius"/>
    </source>
</evidence>
<evidence type="ECO:0000256" key="1">
    <source>
        <dbReference type="SAM" id="MobiDB-lite"/>
    </source>
</evidence>